<dbReference type="AlphaFoldDB" id="G0N2C0"/>
<dbReference type="PROSITE" id="PS50172">
    <property type="entry name" value="BRCT"/>
    <property type="match status" value="3"/>
</dbReference>
<accession>G0N2C0</accession>
<dbReference type="Pfam" id="PF00533">
    <property type="entry name" value="BRCT"/>
    <property type="match status" value="2"/>
</dbReference>
<evidence type="ECO:0000256" key="2">
    <source>
        <dbReference type="SAM" id="MobiDB-lite"/>
    </source>
</evidence>
<dbReference type="STRING" id="135651.G0N2C0"/>
<feature type="domain" description="BRCT" evidence="3">
    <location>
        <begin position="68"/>
        <end position="123"/>
    </location>
</feature>
<dbReference type="InParanoid" id="G0N2C0"/>
<evidence type="ECO:0000259" key="3">
    <source>
        <dbReference type="PROSITE" id="PS50172"/>
    </source>
</evidence>
<dbReference type="InterPro" id="IPR036420">
    <property type="entry name" value="BRCT_dom_sf"/>
</dbReference>
<evidence type="ECO:0000313" key="5">
    <source>
        <dbReference type="Proteomes" id="UP000008068"/>
    </source>
</evidence>
<dbReference type="eggNOG" id="KOG1929">
    <property type="taxonomic scope" value="Eukaryota"/>
</dbReference>
<feature type="compositionally biased region" description="Polar residues" evidence="2">
    <location>
        <begin position="220"/>
        <end position="231"/>
    </location>
</feature>
<dbReference type="InterPro" id="IPR001357">
    <property type="entry name" value="BRCT_dom"/>
</dbReference>
<dbReference type="EMBL" id="GL379830">
    <property type="protein sequence ID" value="EGT50830.1"/>
    <property type="molecule type" value="Genomic_DNA"/>
</dbReference>
<dbReference type="PANTHER" id="PTHR13561:SF20">
    <property type="entry name" value="DNA TOPOISOMERASE 2-BINDING PROTEIN 1"/>
    <property type="match status" value="1"/>
</dbReference>
<keyword evidence="1" id="KW-0677">Repeat</keyword>
<name>G0N2C0_CAEBE</name>
<dbReference type="Gene3D" id="3.40.50.10190">
    <property type="entry name" value="BRCT domain"/>
    <property type="match status" value="3"/>
</dbReference>
<feature type="region of interest" description="Disordered" evidence="2">
    <location>
        <begin position="195"/>
        <end position="231"/>
    </location>
</feature>
<dbReference type="PANTHER" id="PTHR13561">
    <property type="entry name" value="DNA REPLICATION REGULATOR DPB11-RELATED"/>
    <property type="match status" value="1"/>
</dbReference>
<dbReference type="GO" id="GO:0007095">
    <property type="term" value="P:mitotic G2 DNA damage checkpoint signaling"/>
    <property type="evidence" value="ECO:0007669"/>
    <property type="project" value="TreeGrafter"/>
</dbReference>
<dbReference type="HOGENOM" id="CLU_746453_0_0_1"/>
<keyword evidence="5" id="KW-1185">Reference proteome</keyword>
<dbReference type="Pfam" id="PF12738">
    <property type="entry name" value="PTCB-BRCT"/>
    <property type="match status" value="1"/>
</dbReference>
<evidence type="ECO:0000256" key="1">
    <source>
        <dbReference type="ARBA" id="ARBA00022737"/>
    </source>
</evidence>
<dbReference type="SMART" id="SM00292">
    <property type="entry name" value="BRCT"/>
    <property type="match status" value="2"/>
</dbReference>
<proteinExistence type="predicted"/>
<dbReference type="SUPFAM" id="SSF52113">
    <property type="entry name" value="BRCT domain"/>
    <property type="match status" value="3"/>
</dbReference>
<dbReference type="CDD" id="cd00027">
    <property type="entry name" value="BRCT"/>
    <property type="match status" value="1"/>
</dbReference>
<feature type="compositionally biased region" description="Gly residues" evidence="2">
    <location>
        <begin position="199"/>
        <end position="212"/>
    </location>
</feature>
<protein>
    <recommendedName>
        <fullName evidence="3">BRCT domain-containing protein</fullName>
    </recommendedName>
</protein>
<dbReference type="OrthoDB" id="251770at2759"/>
<feature type="region of interest" description="Disordered" evidence="2">
    <location>
        <begin position="135"/>
        <end position="154"/>
    </location>
</feature>
<feature type="domain" description="BRCT" evidence="3">
    <location>
        <begin position="267"/>
        <end position="362"/>
    </location>
</feature>
<sequence length="371" mass="40995">MGGQISECLSAETTHLVVGKAQRTEKYKTAVKNGIPLIRTDWIDDLWETSQTTMGKFSGLGKDAINSYKLNVFEGLEMAVTSIDGCDRSSLIQLIEENGGKIPGSMNRARCSHLVTDKTCGEKKHHPKYLTVERAPSTSSIASNPRRDSSDGFLSPEFISNGPRRLSGSTFNLSSSILTFDQGLNSLIAASRGVASTSGVGGPRRSGGGPMLSGGRKSDQFNSTPPIPRSTTATLVRVPTSQSVSSQDVSCEVYDPIDDIRKRIDEEHGELFENCLFHVYGVEDKSRLESWRRFLNETGATRAPNIQSATHIVVVGPPRNQQEKAMMRKLTQRDEDVTIVTVQWVEECVKRREIIDEEELEWKENVVEESQ</sequence>
<feature type="domain" description="BRCT" evidence="3">
    <location>
        <begin position="1"/>
        <end position="45"/>
    </location>
</feature>
<reference evidence="5" key="1">
    <citation type="submission" date="2011-07" db="EMBL/GenBank/DDBJ databases">
        <authorList>
            <consortium name="Caenorhabditis brenneri Sequencing and Analysis Consortium"/>
            <person name="Wilson R.K."/>
        </authorList>
    </citation>
    <scope>NUCLEOTIDE SEQUENCE [LARGE SCALE GENOMIC DNA]</scope>
    <source>
        <strain evidence="5">PB2801</strain>
    </source>
</reference>
<gene>
    <name evidence="4" type="ORF">CAEBREN_05374</name>
</gene>
<organism evidence="5">
    <name type="scientific">Caenorhabditis brenneri</name>
    <name type="common">Nematode worm</name>
    <dbReference type="NCBI Taxonomy" id="135651"/>
    <lineage>
        <taxon>Eukaryota</taxon>
        <taxon>Metazoa</taxon>
        <taxon>Ecdysozoa</taxon>
        <taxon>Nematoda</taxon>
        <taxon>Chromadorea</taxon>
        <taxon>Rhabditida</taxon>
        <taxon>Rhabditina</taxon>
        <taxon>Rhabditomorpha</taxon>
        <taxon>Rhabditoidea</taxon>
        <taxon>Rhabditidae</taxon>
        <taxon>Peloderinae</taxon>
        <taxon>Caenorhabditis</taxon>
    </lineage>
</organism>
<dbReference type="GO" id="GO:0006270">
    <property type="term" value="P:DNA replication initiation"/>
    <property type="evidence" value="ECO:0007669"/>
    <property type="project" value="TreeGrafter"/>
</dbReference>
<dbReference type="Proteomes" id="UP000008068">
    <property type="component" value="Unassembled WGS sequence"/>
</dbReference>
<evidence type="ECO:0000313" key="4">
    <source>
        <dbReference type="EMBL" id="EGT50830.1"/>
    </source>
</evidence>
<dbReference type="GO" id="GO:0033314">
    <property type="term" value="P:mitotic DNA replication checkpoint signaling"/>
    <property type="evidence" value="ECO:0007669"/>
    <property type="project" value="TreeGrafter"/>
</dbReference>